<dbReference type="ExpressionAtlas" id="A0A1W2P7K4">
    <property type="expression patterns" value="baseline and differential"/>
</dbReference>
<sequence>MTTMKNRSQDDMVTGTLPKLKSSKEWLEPQSLSFMEVLTATYPDS</sequence>
<evidence type="ECO:0000313" key="2">
    <source>
        <dbReference type="MGI" id="MGI:2442121"/>
    </source>
</evidence>
<dbReference type="Ensembl" id="ENSMUST00000219898.2">
    <property type="protein sequence ID" value="ENSMUSP00000151706.2"/>
    <property type="gene ID" value="ENSMUSG00000050545.11"/>
</dbReference>
<evidence type="ECO:0000313" key="1">
    <source>
        <dbReference type="Ensembl" id="ENSMUSP00000151706.2"/>
    </source>
</evidence>
<dbReference type="ProteomicsDB" id="307801"/>
<dbReference type="VEuPathDB" id="HostDB:ENSMUSG00000050545"/>
<dbReference type="Bgee" id="ENSMUSG00000050545">
    <property type="expression patterns" value="Expressed in spermatid and 194 other cell types or tissues"/>
</dbReference>
<reference evidence="1" key="4">
    <citation type="submission" date="2025-09" db="UniProtKB">
        <authorList>
            <consortium name="Ensembl"/>
        </authorList>
    </citation>
    <scope>IDENTIFICATION</scope>
    <source>
        <strain evidence="1">C57BL/6J</strain>
    </source>
</reference>
<evidence type="ECO:0000313" key="3">
    <source>
        <dbReference type="Proteomes" id="UP000000589"/>
    </source>
</evidence>
<dbReference type="Proteomes" id="UP000000589">
    <property type="component" value="Chromosome 12"/>
</dbReference>
<dbReference type="AGR" id="MGI:2442121"/>
<keyword evidence="4" id="KW-1267">Proteomics identification</keyword>
<proteinExistence type="evidence at protein level"/>
<reference evidence="1 3" key="2">
    <citation type="journal article" date="2011" name="PLoS Biol.">
        <title>Modernizing reference genome assemblies.</title>
        <authorList>
            <person name="Church D.M."/>
            <person name="Schneider V.A."/>
            <person name="Graves T."/>
            <person name="Auger K."/>
            <person name="Cunningham F."/>
            <person name="Bouk N."/>
            <person name="Chen H.C."/>
            <person name="Agarwala R."/>
            <person name="McLaren W.M."/>
            <person name="Ritchie G.R."/>
            <person name="Albracht D."/>
            <person name="Kremitzki M."/>
            <person name="Rock S."/>
            <person name="Kotkiewicz H."/>
            <person name="Kremitzki C."/>
            <person name="Wollam A."/>
            <person name="Trani L."/>
            <person name="Fulton L."/>
            <person name="Fulton R."/>
            <person name="Matthews L."/>
            <person name="Whitehead S."/>
            <person name="Chow W."/>
            <person name="Torrance J."/>
            <person name="Dunn M."/>
            <person name="Harden G."/>
            <person name="Threadgold G."/>
            <person name="Wood J."/>
            <person name="Collins J."/>
            <person name="Heath P."/>
            <person name="Griffiths G."/>
            <person name="Pelan S."/>
            <person name="Grafham D."/>
            <person name="Eichler E.E."/>
            <person name="Weinstock G."/>
            <person name="Mardis E.R."/>
            <person name="Wilson R.K."/>
            <person name="Howe K."/>
            <person name="Flicek P."/>
            <person name="Hubbard T."/>
        </authorList>
    </citation>
    <scope>NUCLEOTIDE SEQUENCE [LARGE SCALE GENOMIC DNA]</scope>
    <source>
        <strain evidence="1 3">C57BL/6J</strain>
    </source>
</reference>
<dbReference type="OrthoDB" id="9905773at2759"/>
<name>A0A1W2P7K4_MOUSE</name>
<protein>
    <submittedName>
        <fullName evidence="1">Family with sequence similarity 228, member B</fullName>
    </submittedName>
</protein>
<reference evidence="1" key="3">
    <citation type="submission" date="2025-08" db="UniProtKB">
        <authorList>
            <consortium name="Ensembl"/>
        </authorList>
    </citation>
    <scope>IDENTIFICATION</scope>
    <source>
        <strain evidence="1">C57BL/6J</strain>
    </source>
</reference>
<organism evidence="1 3">
    <name type="scientific">Mus musculus</name>
    <name type="common">Mouse</name>
    <dbReference type="NCBI Taxonomy" id="10090"/>
    <lineage>
        <taxon>Eukaryota</taxon>
        <taxon>Metazoa</taxon>
        <taxon>Chordata</taxon>
        <taxon>Craniata</taxon>
        <taxon>Vertebrata</taxon>
        <taxon>Euteleostomi</taxon>
        <taxon>Mammalia</taxon>
        <taxon>Eutheria</taxon>
        <taxon>Euarchontoglires</taxon>
        <taxon>Glires</taxon>
        <taxon>Rodentia</taxon>
        <taxon>Myomorpha</taxon>
        <taxon>Muroidea</taxon>
        <taxon>Muridae</taxon>
        <taxon>Murinae</taxon>
        <taxon>Mus</taxon>
        <taxon>Mus</taxon>
    </lineage>
</organism>
<dbReference type="MGI" id="MGI:2442121">
    <property type="gene designation" value="Fam228b"/>
</dbReference>
<accession>A0A1W2P7K4</accession>
<keyword evidence="3" id="KW-1185">Reference proteome</keyword>
<evidence type="ECO:0007829" key="4">
    <source>
        <dbReference type="ProteomicsDB" id="A0A1W2P7K4"/>
    </source>
</evidence>
<dbReference type="GeneTree" id="ENSGT00530000064185"/>
<dbReference type="AlphaFoldDB" id="A0A1W2P7K4"/>
<gene>
    <name evidence="1 2" type="primary">Fam228b</name>
</gene>
<reference evidence="1 3" key="1">
    <citation type="journal article" date="2009" name="PLoS Biol.">
        <title>Lineage-specific biology revealed by a finished genome assembly of the mouse.</title>
        <authorList>
            <consortium name="Mouse Genome Sequencing Consortium"/>
            <person name="Church D.M."/>
            <person name="Goodstadt L."/>
            <person name="Hillier L.W."/>
            <person name="Zody M.C."/>
            <person name="Goldstein S."/>
            <person name="She X."/>
            <person name="Bult C.J."/>
            <person name="Agarwala R."/>
            <person name="Cherry J.L."/>
            <person name="DiCuccio M."/>
            <person name="Hlavina W."/>
            <person name="Kapustin Y."/>
            <person name="Meric P."/>
            <person name="Maglott D."/>
            <person name="Birtle Z."/>
            <person name="Marques A.C."/>
            <person name="Graves T."/>
            <person name="Zhou S."/>
            <person name="Teague B."/>
            <person name="Potamousis K."/>
            <person name="Churas C."/>
            <person name="Place M."/>
            <person name="Herschleb J."/>
            <person name="Runnheim R."/>
            <person name="Forrest D."/>
            <person name="Amos-Landgraf J."/>
            <person name="Schwartz D.C."/>
            <person name="Cheng Z."/>
            <person name="Lindblad-Toh K."/>
            <person name="Eichler E.E."/>
            <person name="Ponting C.P."/>
        </authorList>
    </citation>
    <scope>NUCLEOTIDE SEQUENCE [LARGE SCALE GENOMIC DNA]</scope>
    <source>
        <strain evidence="1 3">C57BL/6J</strain>
    </source>
</reference>